<accession>A0A449BDK4</accession>
<keyword evidence="3" id="KW-0813">Transport</keyword>
<dbReference type="EC" id="3.6.3.-" evidence="10"/>
<dbReference type="PANTHER" id="PTHR43553:SF27">
    <property type="entry name" value="ENERGY-COUPLING FACTOR TRANSPORTER ATP-BINDING PROTEIN ECFA2"/>
    <property type="match status" value="1"/>
</dbReference>
<dbReference type="PROSITE" id="PS50893">
    <property type="entry name" value="ABC_TRANSPORTER_2"/>
    <property type="match status" value="1"/>
</dbReference>
<keyword evidence="11" id="KW-1185">Reference proteome</keyword>
<dbReference type="SUPFAM" id="SSF52540">
    <property type="entry name" value="P-loop containing nucleoside triphosphate hydrolases"/>
    <property type="match status" value="1"/>
</dbReference>
<reference evidence="10 11" key="1">
    <citation type="submission" date="2019-01" db="EMBL/GenBank/DDBJ databases">
        <authorList>
            <consortium name="Pathogen Informatics"/>
        </authorList>
    </citation>
    <scope>NUCLEOTIDE SEQUENCE [LARGE SCALE GENOMIC DNA]</scope>
    <source>
        <strain evidence="10 11">NCTC10138</strain>
    </source>
</reference>
<keyword evidence="5" id="KW-0547">Nucleotide-binding</keyword>
<dbReference type="RefSeq" id="WP_129747502.1">
    <property type="nucleotide sequence ID" value="NZ_LR215048.1"/>
</dbReference>
<dbReference type="EMBL" id="LR215048">
    <property type="protein sequence ID" value="VEU80534.1"/>
    <property type="molecule type" value="Genomic_DNA"/>
</dbReference>
<gene>
    <name evidence="10" type="primary">lolD_8</name>
    <name evidence="10" type="ORF">NCTC10138_00910</name>
</gene>
<keyword evidence="7" id="KW-1278">Translocase</keyword>
<comment type="similarity">
    <text evidence="2">Belongs to the ABC transporter superfamily.</text>
</comment>
<evidence type="ECO:0000256" key="6">
    <source>
        <dbReference type="ARBA" id="ARBA00022840"/>
    </source>
</evidence>
<sequence length="241" mass="27941">MIKLENISKKYRGKISKVIFKDANLHIEKKGIYCIKGKSGIGKSTLLRIISGIENADSGKIFFNNKEIKSTNEFLKLRKNRIGILSQNHNYPMEYSIEYYFESLGRILKTKIEYKRIIALFNKDKILSKKYDDLSAGEKRIIEIAGAFLIDSKDVIILDEPFSNLDSNNSLVLSELLKLESKDKTIIIVSHEEENLNDIVDFYIEINDRKIRVVKNNKNILNAEYDKQVTKEKKIVINFQK</sequence>
<feature type="domain" description="ABC transporter" evidence="9">
    <location>
        <begin position="2"/>
        <end position="233"/>
    </location>
</feature>
<evidence type="ECO:0000256" key="7">
    <source>
        <dbReference type="ARBA" id="ARBA00022967"/>
    </source>
</evidence>
<protein>
    <submittedName>
        <fullName evidence="10">ABC transporter, ATP-binding protein</fullName>
        <ecNumber evidence="10">3.6.3.-</ecNumber>
    </submittedName>
</protein>
<dbReference type="OrthoDB" id="403954at2"/>
<evidence type="ECO:0000256" key="4">
    <source>
        <dbReference type="ARBA" id="ARBA00022475"/>
    </source>
</evidence>
<dbReference type="GO" id="GO:0005524">
    <property type="term" value="F:ATP binding"/>
    <property type="evidence" value="ECO:0007669"/>
    <property type="project" value="UniProtKB-KW"/>
</dbReference>
<evidence type="ECO:0000256" key="8">
    <source>
        <dbReference type="ARBA" id="ARBA00023136"/>
    </source>
</evidence>
<dbReference type="PANTHER" id="PTHR43553">
    <property type="entry name" value="HEAVY METAL TRANSPORTER"/>
    <property type="match status" value="1"/>
</dbReference>
<name>A0A449BDK4_HAPAX</name>
<evidence type="ECO:0000256" key="3">
    <source>
        <dbReference type="ARBA" id="ARBA00022448"/>
    </source>
</evidence>
<dbReference type="InterPro" id="IPR003593">
    <property type="entry name" value="AAA+_ATPase"/>
</dbReference>
<dbReference type="Proteomes" id="UP000289841">
    <property type="component" value="Chromosome"/>
</dbReference>
<keyword evidence="4" id="KW-1003">Cell membrane</keyword>
<keyword evidence="10" id="KW-0378">Hydrolase</keyword>
<evidence type="ECO:0000259" key="9">
    <source>
        <dbReference type="PROSITE" id="PS50893"/>
    </source>
</evidence>
<dbReference type="AlphaFoldDB" id="A0A449BDK4"/>
<organism evidence="10 11">
    <name type="scientific">Haploplasma axanthum</name>
    <name type="common">Acholeplasma axanthum</name>
    <dbReference type="NCBI Taxonomy" id="29552"/>
    <lineage>
        <taxon>Bacteria</taxon>
        <taxon>Bacillati</taxon>
        <taxon>Mycoplasmatota</taxon>
        <taxon>Mollicutes</taxon>
        <taxon>Acholeplasmatales</taxon>
        <taxon>Acholeplasmataceae</taxon>
        <taxon>Haploplasma</taxon>
    </lineage>
</organism>
<dbReference type="GO" id="GO:0043190">
    <property type="term" value="C:ATP-binding cassette (ABC) transporter complex"/>
    <property type="evidence" value="ECO:0007669"/>
    <property type="project" value="TreeGrafter"/>
</dbReference>
<keyword evidence="8" id="KW-0472">Membrane</keyword>
<evidence type="ECO:0000313" key="10">
    <source>
        <dbReference type="EMBL" id="VEU80534.1"/>
    </source>
</evidence>
<evidence type="ECO:0000256" key="1">
    <source>
        <dbReference type="ARBA" id="ARBA00004202"/>
    </source>
</evidence>
<keyword evidence="6 10" id="KW-0067">ATP-binding</keyword>
<dbReference type="SMART" id="SM00382">
    <property type="entry name" value="AAA"/>
    <property type="match status" value="1"/>
</dbReference>
<dbReference type="GO" id="GO:0042626">
    <property type="term" value="F:ATPase-coupled transmembrane transporter activity"/>
    <property type="evidence" value="ECO:0007669"/>
    <property type="project" value="TreeGrafter"/>
</dbReference>
<evidence type="ECO:0000256" key="2">
    <source>
        <dbReference type="ARBA" id="ARBA00005417"/>
    </source>
</evidence>
<dbReference type="Gene3D" id="3.40.50.300">
    <property type="entry name" value="P-loop containing nucleotide triphosphate hydrolases"/>
    <property type="match status" value="1"/>
</dbReference>
<dbReference type="InterPro" id="IPR050095">
    <property type="entry name" value="ECF_ABC_transporter_ATP-bd"/>
</dbReference>
<evidence type="ECO:0000313" key="11">
    <source>
        <dbReference type="Proteomes" id="UP000289841"/>
    </source>
</evidence>
<dbReference type="KEGG" id="aaxa:NCTC10138_00910"/>
<evidence type="ECO:0000256" key="5">
    <source>
        <dbReference type="ARBA" id="ARBA00022741"/>
    </source>
</evidence>
<dbReference type="Pfam" id="PF00005">
    <property type="entry name" value="ABC_tran"/>
    <property type="match status" value="1"/>
</dbReference>
<proteinExistence type="inferred from homology"/>
<comment type="subcellular location">
    <subcellularLocation>
        <location evidence="1">Cell membrane</location>
        <topology evidence="1">Peripheral membrane protein</topology>
    </subcellularLocation>
</comment>
<dbReference type="InterPro" id="IPR003439">
    <property type="entry name" value="ABC_transporter-like_ATP-bd"/>
</dbReference>
<dbReference type="GO" id="GO:0016887">
    <property type="term" value="F:ATP hydrolysis activity"/>
    <property type="evidence" value="ECO:0007669"/>
    <property type="project" value="InterPro"/>
</dbReference>
<dbReference type="InterPro" id="IPR027417">
    <property type="entry name" value="P-loop_NTPase"/>
</dbReference>